<organism evidence="1 2">
    <name type="scientific">Cryobacterium luteum</name>
    <dbReference type="NCBI Taxonomy" id="1424661"/>
    <lineage>
        <taxon>Bacteria</taxon>
        <taxon>Bacillati</taxon>
        <taxon>Actinomycetota</taxon>
        <taxon>Actinomycetes</taxon>
        <taxon>Micrococcales</taxon>
        <taxon>Microbacteriaceae</taxon>
        <taxon>Cryobacterium</taxon>
    </lineage>
</organism>
<proteinExistence type="predicted"/>
<reference evidence="1 2" key="1">
    <citation type="submission" date="2019-03" db="EMBL/GenBank/DDBJ databases">
        <title>Genomics of glacier-inhabiting Cryobacterium strains.</title>
        <authorList>
            <person name="Liu Q."/>
            <person name="Xin Y.-H."/>
        </authorList>
    </citation>
    <scope>NUCLEOTIDE SEQUENCE [LARGE SCALE GENOMIC DNA]</scope>
    <source>
        <strain evidence="1 2">Hh15</strain>
    </source>
</reference>
<keyword evidence="2" id="KW-1185">Reference proteome</keyword>
<dbReference type="InterPro" id="IPR011042">
    <property type="entry name" value="6-blade_b-propeller_TolB-like"/>
</dbReference>
<dbReference type="PANTHER" id="PTHR35399">
    <property type="entry name" value="SLR8030 PROTEIN"/>
    <property type="match status" value="1"/>
</dbReference>
<evidence type="ECO:0000313" key="2">
    <source>
        <dbReference type="Proteomes" id="UP000297654"/>
    </source>
</evidence>
<dbReference type="Proteomes" id="UP000297654">
    <property type="component" value="Unassembled WGS sequence"/>
</dbReference>
<sequence length="421" mass="45239">MIKKIATGAVFVSLLLSLGSAAHADPAGPTAGPGDHAQGPFAFEPLAASAYGQASSDWTVPYLVPAGFTQTLVKDETVLDVYPGVDDLHDMNTQNETGREAGRYLYNTYEVGANGAVAVTDLKTGTTSVIAQRADWNRLDGIRWTPWGSLLITEETAGGKVYELFFDKKDLTKVVKIEERIALGVLRHEGIDVDKDGNVYVIDELNGGSIYKFVPTQKGNLAAGQLYALKLTGLANADQLWNAGTFANKVGAFSWVALDQNQVEMDADVASNAVVATEFGRPEDVEIIDHTLYVANTSEDRVIAIDLKKSMLSTFVQAGVNVPVENQAAGITGFNNPDNLAEGPDGALWIVEDNSFSDVYRASTRANTVGNSINVELFASLTDQGAETTGIYFGKNPKELFLSVQHPDKALADGIWKISKR</sequence>
<name>A0A1H8HRP9_9MICO</name>
<dbReference type="EMBL" id="SOFF01000009">
    <property type="protein sequence ID" value="TFB94171.1"/>
    <property type="molecule type" value="Genomic_DNA"/>
</dbReference>
<dbReference type="RefSeq" id="WP_092110522.1">
    <property type="nucleotide sequence ID" value="NZ_FOCN01000010.1"/>
</dbReference>
<dbReference type="Gene3D" id="2.120.10.30">
    <property type="entry name" value="TolB, C-terminal domain"/>
    <property type="match status" value="1"/>
</dbReference>
<protein>
    <submittedName>
        <fullName evidence="1">DUF839 domain-containing protein</fullName>
    </submittedName>
</protein>
<evidence type="ECO:0000313" key="1">
    <source>
        <dbReference type="EMBL" id="TFB94171.1"/>
    </source>
</evidence>
<comment type="caution">
    <text evidence="1">The sequence shown here is derived from an EMBL/GenBank/DDBJ whole genome shotgun (WGS) entry which is preliminary data.</text>
</comment>
<accession>A0A1H8HRP9</accession>
<dbReference type="PANTHER" id="PTHR35399:SF2">
    <property type="entry name" value="DUF839 DOMAIN-CONTAINING PROTEIN"/>
    <property type="match status" value="1"/>
</dbReference>
<dbReference type="STRING" id="1424661.SAMN05216281_11019"/>
<dbReference type="AlphaFoldDB" id="A0A1H8HRP9"/>
<gene>
    <name evidence="1" type="ORF">E3O10_01605</name>
</gene>
<dbReference type="InterPro" id="IPR008557">
    <property type="entry name" value="PhoX"/>
</dbReference>
<dbReference type="SUPFAM" id="SSF63829">
    <property type="entry name" value="Calcium-dependent phosphotriesterase"/>
    <property type="match status" value="1"/>
</dbReference>
<dbReference type="Pfam" id="PF05787">
    <property type="entry name" value="PhoX"/>
    <property type="match status" value="1"/>
</dbReference>
<dbReference type="OrthoDB" id="9801383at2"/>